<dbReference type="PROSITE" id="PS51257">
    <property type="entry name" value="PROKAR_LIPOPROTEIN"/>
    <property type="match status" value="1"/>
</dbReference>
<dbReference type="Proteomes" id="UP000010116">
    <property type="component" value="Unassembled WGS sequence"/>
</dbReference>
<dbReference type="InterPro" id="IPR010653">
    <property type="entry name" value="NlpB/DapX"/>
</dbReference>
<evidence type="ECO:0000313" key="2">
    <source>
        <dbReference type="EMBL" id="EJP73531.1"/>
    </source>
</evidence>
<keyword evidence="1" id="KW-0732">Signal</keyword>
<dbReference type="Pfam" id="PF06804">
    <property type="entry name" value="Lipoprotein_18"/>
    <property type="match status" value="1"/>
</dbReference>
<sequence>MKVKLIIATPIILSSCAWLSGPDGLYPDTKYDFLQEEIEEQILMPDGIDSPSFEDHYPASNITIDNNQDVPKPRQIFASDGSSSVQLRRLGNLMWIYIETLPSTAWPISRSYWDTSIYNVTKADPVQGKILIDYDQNTYFEMRIEHGIKEASTEIFLQQISKDSSSINQNPDLIQNELENIVNFFAESVSNFSGTSLAAQNLNERKKTKIFTEDNRTVIELSLSFDRAWSAVSRALKTSEINTIDLDRNNGIFYVSYNAEEDSGIFSFLGFNRQPSSDSIDLNKSAEFRVEIKEKNNKTYVRVFSKNDKIEEAENLLSKINESLS</sequence>
<gene>
    <name evidence="2" type="ORF">NT02SARS_0368</name>
</gene>
<dbReference type="InterPro" id="IPR042268">
    <property type="entry name" value="BamC_C"/>
</dbReference>
<protein>
    <submittedName>
        <fullName evidence="2">Putative lipoprotein</fullName>
    </submittedName>
</protein>
<organism evidence="2 3">
    <name type="scientific">SAR86 cluster bacterium SAR86B</name>
    <dbReference type="NCBI Taxonomy" id="1123867"/>
    <lineage>
        <taxon>Bacteria</taxon>
        <taxon>Pseudomonadati</taxon>
        <taxon>Pseudomonadota</taxon>
        <taxon>Gammaproteobacteria</taxon>
        <taxon>SAR86 cluster</taxon>
    </lineage>
</organism>
<dbReference type="AlphaFoldDB" id="J5KNZ7"/>
<dbReference type="Gene3D" id="3.30.310.170">
    <property type="entry name" value="Outer membrane protein assembly factor BamC"/>
    <property type="match status" value="1"/>
</dbReference>
<accession>J5KNZ7</accession>
<proteinExistence type="predicted"/>
<keyword evidence="2" id="KW-0449">Lipoprotein</keyword>
<reference evidence="2 3" key="1">
    <citation type="journal article" date="2012" name="ISME J.">
        <title>Genomic insights to SAR86, an abundant and uncultivated marine bacterial lineage.</title>
        <authorList>
            <person name="Dupont C.L."/>
            <person name="Rusch D.B."/>
            <person name="Yooseph S."/>
            <person name="Lombardo M.J."/>
            <person name="Richter R.A."/>
            <person name="Valas R."/>
            <person name="Novotny M."/>
            <person name="Yee-Greenbaum J."/>
            <person name="Selengut J.D."/>
            <person name="Haft D.H."/>
            <person name="Halpern A.L."/>
            <person name="Lasken R.S."/>
            <person name="Nealson K."/>
            <person name="Friedman R."/>
            <person name="Venter J.C."/>
        </authorList>
    </citation>
    <scope>NUCLEOTIDE SEQUENCE [LARGE SCALE GENOMIC DNA]</scope>
</reference>
<evidence type="ECO:0000256" key="1">
    <source>
        <dbReference type="SAM" id="SignalP"/>
    </source>
</evidence>
<dbReference type="HOGENOM" id="CLU_060317_0_0_6"/>
<dbReference type="EMBL" id="JH611165">
    <property type="protein sequence ID" value="EJP73531.1"/>
    <property type="molecule type" value="Genomic_DNA"/>
</dbReference>
<feature type="chain" id="PRO_5005685965" evidence="1">
    <location>
        <begin position="21"/>
        <end position="325"/>
    </location>
</feature>
<feature type="signal peptide" evidence="1">
    <location>
        <begin position="1"/>
        <end position="20"/>
    </location>
</feature>
<name>J5KNZ7_9GAMM</name>
<evidence type="ECO:0000313" key="3">
    <source>
        <dbReference type="Proteomes" id="UP000010116"/>
    </source>
</evidence>